<evidence type="ECO:0000256" key="1">
    <source>
        <dbReference type="ARBA" id="ARBA00007412"/>
    </source>
</evidence>
<feature type="chain" id="PRO_5023425907" description="Pyruvoyl-dependent arginine decarboxylase subunit alpha" evidence="6">
    <location>
        <begin position="41"/>
        <end position="180"/>
    </location>
</feature>
<keyword evidence="8" id="KW-1185">Reference proteome</keyword>
<evidence type="ECO:0000313" key="7">
    <source>
        <dbReference type="EMBL" id="KGK99015.1"/>
    </source>
</evidence>
<dbReference type="InterPro" id="IPR016104">
    <property type="entry name" value="Pyr-dep_his/arg-deCO2ase"/>
</dbReference>
<dbReference type="PANTHER" id="PTHR40438">
    <property type="entry name" value="PYRUVOYL-DEPENDENT ARGININE DECARBOXYLASE"/>
    <property type="match status" value="1"/>
</dbReference>
<evidence type="ECO:0000256" key="6">
    <source>
        <dbReference type="HAMAP-Rule" id="MF_01404"/>
    </source>
</evidence>
<evidence type="ECO:0000313" key="8">
    <source>
        <dbReference type="Proteomes" id="UP000029859"/>
    </source>
</evidence>
<proteinExistence type="inferred from homology"/>
<accession>A0A099T1H7</accession>
<reference evidence="7 8" key="1">
    <citation type="submission" date="2014-09" db="EMBL/GenBank/DDBJ databases">
        <title>Draft genome sequence of an obligately methylotrophic methanogen, Methanococcoides methylutens, isolated from marine sediment.</title>
        <authorList>
            <person name="Guan Y."/>
            <person name="Ngugi D.K."/>
            <person name="Blom J."/>
            <person name="Ali S."/>
            <person name="Ferry J.G."/>
            <person name="Stingl U."/>
        </authorList>
    </citation>
    <scope>NUCLEOTIDE SEQUENCE [LARGE SCALE GENOMIC DNA]</scope>
    <source>
        <strain evidence="7 8">DSM 2657</strain>
    </source>
</reference>
<dbReference type="RefSeq" id="WP_048193444.1">
    <property type="nucleotide sequence ID" value="NZ_CAAGSM010000002.1"/>
</dbReference>
<comment type="cofactor">
    <cofactor evidence="6">
        <name>pyruvate</name>
        <dbReference type="ChEBI" id="CHEBI:15361"/>
    </cofactor>
    <text evidence="6">Binds 1 pyruvoyl group covalently per subunit.</text>
</comment>
<gene>
    <name evidence="6" type="primary">pdaD</name>
    <name evidence="7" type="ORF">LI82_02990</name>
</gene>
<dbReference type="SFLD" id="SFLDG01170">
    <property type="entry name" value="Pyruvoyl-dependent_arginine_de"/>
    <property type="match status" value="1"/>
</dbReference>
<dbReference type="Pfam" id="PF01862">
    <property type="entry name" value="PvlArgDC"/>
    <property type="match status" value="1"/>
</dbReference>
<feature type="modified residue" description="Pyruvic acid (Ser)" evidence="6">
    <location>
        <position position="41"/>
    </location>
</feature>
<evidence type="ECO:0000256" key="5">
    <source>
        <dbReference type="ARBA" id="ARBA00049309"/>
    </source>
</evidence>
<dbReference type="SFLD" id="SFLDS00055">
    <property type="entry name" value="Pyruvoyl-Dependent_Histidine/A"/>
    <property type="match status" value="1"/>
</dbReference>
<dbReference type="GO" id="GO:0006527">
    <property type="term" value="P:L-arginine catabolic process"/>
    <property type="evidence" value="ECO:0007669"/>
    <property type="project" value="InterPro"/>
</dbReference>
<dbReference type="PIRSF" id="PIRSF005216">
    <property type="entry name" value="Pyruvoyl-dep_arg_deCO2ase"/>
    <property type="match status" value="1"/>
</dbReference>
<comment type="catalytic activity">
    <reaction evidence="5 6">
        <text>L-arginine + H(+) = agmatine + CO2</text>
        <dbReference type="Rhea" id="RHEA:17641"/>
        <dbReference type="ChEBI" id="CHEBI:15378"/>
        <dbReference type="ChEBI" id="CHEBI:16526"/>
        <dbReference type="ChEBI" id="CHEBI:32682"/>
        <dbReference type="ChEBI" id="CHEBI:58145"/>
        <dbReference type="EC" id="4.1.1.19"/>
    </reaction>
</comment>
<dbReference type="InterPro" id="IPR016105">
    <property type="entry name" value="Pyr-dep_his/arg-deCO2ase_sand"/>
</dbReference>
<name>A0A099T1H7_METMT</name>
<sequence>MIPKKAFVVKGTGVHKDKLASFELALRDGGIEKFNLVTVSSILPPNCSVVSQEDGLADLKPGQIVYCVMAKNQTNEPRRQIAAAIGNAVPVKSKDYGYISEHHSFGEDERTAGMYAEDLAATMLATTLGVEFDADSAWEEREQVYKASGHIFDTTHYCQCAQGDENGLWTTVVVAMVFVI</sequence>
<dbReference type="Proteomes" id="UP000029859">
    <property type="component" value="Unassembled WGS sequence"/>
</dbReference>
<feature type="chain" id="PRO_5023425908" description="Pyruvoyl-dependent arginine decarboxylase subunit beta" evidence="6">
    <location>
        <begin position="1"/>
        <end position="40"/>
    </location>
</feature>
<dbReference type="OrthoDB" id="30748at2157"/>
<dbReference type="GO" id="GO:0008792">
    <property type="term" value="F:arginine decarboxylase activity"/>
    <property type="evidence" value="ECO:0007669"/>
    <property type="project" value="UniProtKB-UniRule"/>
</dbReference>
<dbReference type="SUPFAM" id="SSF56271">
    <property type="entry name" value="Pyruvoyl-dependent histidine and arginine decarboxylases"/>
    <property type="match status" value="1"/>
</dbReference>
<dbReference type="AlphaFoldDB" id="A0A099T1H7"/>
<dbReference type="NCBIfam" id="TIGR00286">
    <property type="entry name" value="pyruvoyl-dependent arginine decarboxylase"/>
    <property type="match status" value="1"/>
</dbReference>
<comment type="caution">
    <text evidence="7">The sequence shown here is derived from an EMBL/GenBank/DDBJ whole genome shotgun (WGS) entry which is preliminary data.</text>
</comment>
<evidence type="ECO:0000256" key="2">
    <source>
        <dbReference type="ARBA" id="ARBA00022793"/>
    </source>
</evidence>
<organism evidence="7 8">
    <name type="scientific">Methanococcoides methylutens</name>
    <dbReference type="NCBI Taxonomy" id="2226"/>
    <lineage>
        <taxon>Archaea</taxon>
        <taxon>Methanobacteriati</taxon>
        <taxon>Methanobacteriota</taxon>
        <taxon>Stenosarchaea group</taxon>
        <taxon>Methanomicrobia</taxon>
        <taxon>Methanosarcinales</taxon>
        <taxon>Methanosarcinaceae</taxon>
        <taxon>Methanococcoides</taxon>
    </lineage>
</organism>
<evidence type="ECO:0000256" key="3">
    <source>
        <dbReference type="ARBA" id="ARBA00023239"/>
    </source>
</evidence>
<keyword evidence="4 6" id="KW-0670">Pyruvate</keyword>
<dbReference type="PANTHER" id="PTHR40438:SF1">
    <property type="entry name" value="PYRUVOYL-DEPENDENT ARGININE DECARBOXYLASE"/>
    <property type="match status" value="1"/>
</dbReference>
<keyword evidence="3 6" id="KW-0456">Lyase</keyword>
<dbReference type="InterPro" id="IPR002724">
    <property type="entry name" value="Pyruvoyl-dep_arg_deCO2ase"/>
</dbReference>
<dbReference type="Gene3D" id="3.50.20.10">
    <property type="entry name" value="Pyruvoyl-Dependent Histidine Decarboxylase, subunit B"/>
    <property type="match status" value="1"/>
</dbReference>
<keyword evidence="2 6" id="KW-0210">Decarboxylase</keyword>
<evidence type="ECO:0000256" key="4">
    <source>
        <dbReference type="ARBA" id="ARBA00023317"/>
    </source>
</evidence>
<dbReference type="EC" id="4.1.1.19" evidence="6"/>
<feature type="site" description="Cleavage (non-hydrolytic)" evidence="6">
    <location>
        <begin position="40"/>
        <end position="41"/>
    </location>
</feature>
<protein>
    <recommendedName>
        <fullName evidence="6">Pyruvoyl-dependent arginine decarboxylase</fullName>
        <shortName evidence="6">PvlArgDC</shortName>
        <ecNumber evidence="6">4.1.1.19</ecNumber>
    </recommendedName>
    <component>
        <recommendedName>
            <fullName evidence="6">Pyruvoyl-dependent arginine decarboxylase subunit beta</fullName>
        </recommendedName>
    </component>
    <component>
        <recommendedName>
            <fullName evidence="6">Pyruvoyl-dependent arginine decarboxylase subunit alpha</fullName>
        </recommendedName>
    </component>
</protein>
<dbReference type="HAMAP" id="MF_01404">
    <property type="entry name" value="PvlArgDC"/>
    <property type="match status" value="1"/>
</dbReference>
<comment type="similarity">
    <text evidence="1 6">Belongs to the PdaD family.</text>
</comment>
<dbReference type="EMBL" id="JRHO01000009">
    <property type="protein sequence ID" value="KGK99015.1"/>
    <property type="molecule type" value="Genomic_DNA"/>
</dbReference>